<dbReference type="RefSeq" id="WP_282904892.1">
    <property type="nucleotide sequence ID" value="NZ_CP124855.1"/>
</dbReference>
<organism evidence="1 2">
    <name type="scientific">Chryseobacterium gotjawalense</name>
    <dbReference type="NCBI Taxonomy" id="3042315"/>
    <lineage>
        <taxon>Bacteria</taxon>
        <taxon>Pseudomonadati</taxon>
        <taxon>Bacteroidota</taxon>
        <taxon>Flavobacteriia</taxon>
        <taxon>Flavobacteriales</taxon>
        <taxon>Weeksellaceae</taxon>
        <taxon>Chryseobacterium group</taxon>
        <taxon>Chryseobacterium</taxon>
    </lineage>
</organism>
<sequence>MNTITLEDLTKKLQNAPASVLEKIWGYADALLEKKQSFELSEEQKKHLKKQNDVPLEECLDADKVFENLKSKHGL</sequence>
<reference evidence="1 2" key="1">
    <citation type="submission" date="2023-05" db="EMBL/GenBank/DDBJ databases">
        <title>Genomic insight into Chryseobacterium sp. wdc7 isolated forest soil (Gotjawal).</title>
        <authorList>
            <person name="Park S.-J."/>
        </authorList>
    </citation>
    <scope>NUCLEOTIDE SEQUENCE [LARGE SCALE GENOMIC DNA]</scope>
    <source>
        <strain evidence="2">wdc7</strain>
    </source>
</reference>
<evidence type="ECO:0008006" key="3">
    <source>
        <dbReference type="Google" id="ProtNLM"/>
    </source>
</evidence>
<evidence type="ECO:0000313" key="1">
    <source>
        <dbReference type="EMBL" id="WHF51551.1"/>
    </source>
</evidence>
<proteinExistence type="predicted"/>
<name>A0ABY8RC57_9FLAO</name>
<dbReference type="Proteomes" id="UP001241656">
    <property type="component" value="Chromosome"/>
</dbReference>
<accession>A0ABY8RC57</accession>
<dbReference type="EMBL" id="CP124855">
    <property type="protein sequence ID" value="WHF51551.1"/>
    <property type="molecule type" value="Genomic_DNA"/>
</dbReference>
<evidence type="ECO:0000313" key="2">
    <source>
        <dbReference type="Proteomes" id="UP001241656"/>
    </source>
</evidence>
<gene>
    <name evidence="1" type="ORF">QGN23_14170</name>
</gene>
<keyword evidence="2" id="KW-1185">Reference proteome</keyword>
<protein>
    <recommendedName>
        <fullName evidence="3">Addiction module protein</fullName>
    </recommendedName>
</protein>